<dbReference type="Gene3D" id="2.40.50.140">
    <property type="entry name" value="Nucleic acid-binding proteins"/>
    <property type="match status" value="4"/>
</dbReference>
<feature type="compositionally biased region" description="Basic and acidic residues" evidence="5">
    <location>
        <begin position="375"/>
        <end position="416"/>
    </location>
</feature>
<organism evidence="7 8">
    <name type="scientific">bacterium (Candidatus Gribaldobacteria) CG02_land_8_20_14_3_00_41_15</name>
    <dbReference type="NCBI Taxonomy" id="2014270"/>
    <lineage>
        <taxon>Bacteria</taxon>
        <taxon>Candidatus Gribaldobacteria</taxon>
    </lineage>
</organism>
<evidence type="ECO:0000256" key="4">
    <source>
        <dbReference type="ARBA" id="ARBA00025604"/>
    </source>
</evidence>
<dbReference type="Proteomes" id="UP000229030">
    <property type="component" value="Unassembled WGS sequence"/>
</dbReference>
<accession>A0A2M7DEL4</accession>
<dbReference type="SMART" id="SM00316">
    <property type="entry name" value="S1"/>
    <property type="match status" value="4"/>
</dbReference>
<evidence type="ECO:0000259" key="6">
    <source>
        <dbReference type="PROSITE" id="PS50126"/>
    </source>
</evidence>
<feature type="domain" description="S1 motif" evidence="6">
    <location>
        <begin position="276"/>
        <end position="345"/>
    </location>
</feature>
<name>A0A2M7DEL4_9BACT</name>
<dbReference type="InterPro" id="IPR012340">
    <property type="entry name" value="NA-bd_OB-fold"/>
</dbReference>
<dbReference type="InterPro" id="IPR035104">
    <property type="entry name" value="Ribosomal_protein_S1-like"/>
</dbReference>
<dbReference type="GO" id="GO:0003735">
    <property type="term" value="F:structural constituent of ribosome"/>
    <property type="evidence" value="ECO:0007669"/>
    <property type="project" value="TreeGrafter"/>
</dbReference>
<gene>
    <name evidence="7" type="ORF">COS21_00715</name>
</gene>
<evidence type="ECO:0000256" key="5">
    <source>
        <dbReference type="SAM" id="MobiDB-lite"/>
    </source>
</evidence>
<dbReference type="PROSITE" id="PS50126">
    <property type="entry name" value="S1"/>
    <property type="match status" value="4"/>
</dbReference>
<evidence type="ECO:0000256" key="2">
    <source>
        <dbReference type="ARBA" id="ARBA00022980"/>
    </source>
</evidence>
<dbReference type="GO" id="GO:0006412">
    <property type="term" value="P:translation"/>
    <property type="evidence" value="ECO:0007669"/>
    <property type="project" value="TreeGrafter"/>
</dbReference>
<comment type="similarity">
    <text evidence="1">Belongs to the bacterial ribosomal protein bS1 family.</text>
</comment>
<feature type="region of interest" description="Disordered" evidence="5">
    <location>
        <begin position="355"/>
        <end position="443"/>
    </location>
</feature>
<dbReference type="CDD" id="cd04465">
    <property type="entry name" value="S1_RPS1_repeat_ec2_hs2"/>
    <property type="match status" value="1"/>
</dbReference>
<dbReference type="AlphaFoldDB" id="A0A2M7DEL4"/>
<dbReference type="PANTHER" id="PTHR10724">
    <property type="entry name" value="30S RIBOSOMAL PROTEIN S1"/>
    <property type="match status" value="1"/>
</dbReference>
<keyword evidence="2 7" id="KW-0689">Ribosomal protein</keyword>
<evidence type="ECO:0000256" key="3">
    <source>
        <dbReference type="ARBA" id="ARBA00023274"/>
    </source>
</evidence>
<comment type="function">
    <text evidence="4">Binds mRNA; thus facilitating recognition of the initiation point. It is needed to translate mRNA with a short Shine-Dalgarno (SD) purine-rich sequence.</text>
</comment>
<reference evidence="8" key="1">
    <citation type="submission" date="2017-09" db="EMBL/GenBank/DDBJ databases">
        <title>Depth-based differentiation of microbial function through sediment-hosted aquifers and enrichment of novel symbionts in the deep terrestrial subsurface.</title>
        <authorList>
            <person name="Probst A.J."/>
            <person name="Ladd B."/>
            <person name="Jarett J.K."/>
            <person name="Geller-Mcgrath D.E."/>
            <person name="Sieber C.M.K."/>
            <person name="Emerson J.B."/>
            <person name="Anantharaman K."/>
            <person name="Thomas B.C."/>
            <person name="Malmstrom R."/>
            <person name="Stieglmeier M."/>
            <person name="Klingl A."/>
            <person name="Woyke T."/>
            <person name="Ryan C.M."/>
            <person name="Banfield J.F."/>
        </authorList>
    </citation>
    <scope>NUCLEOTIDE SEQUENCE [LARGE SCALE GENOMIC DNA]</scope>
</reference>
<proteinExistence type="inferred from homology"/>
<dbReference type="GO" id="GO:0005840">
    <property type="term" value="C:ribosome"/>
    <property type="evidence" value="ECO:0007669"/>
    <property type="project" value="UniProtKB-KW"/>
</dbReference>
<feature type="domain" description="S1 motif" evidence="6">
    <location>
        <begin position="12"/>
        <end position="79"/>
    </location>
</feature>
<evidence type="ECO:0000256" key="1">
    <source>
        <dbReference type="ARBA" id="ARBA00006767"/>
    </source>
</evidence>
<dbReference type="InterPro" id="IPR003029">
    <property type="entry name" value="S1_domain"/>
</dbReference>
<feature type="compositionally biased region" description="Basic and acidic residues" evidence="5">
    <location>
        <begin position="425"/>
        <end position="443"/>
    </location>
</feature>
<protein>
    <submittedName>
        <fullName evidence="7">30S ribosomal protein S1</fullName>
    </submittedName>
</protein>
<dbReference type="PRINTS" id="PR00681">
    <property type="entry name" value="RIBOSOMALS1"/>
</dbReference>
<dbReference type="Pfam" id="PF00575">
    <property type="entry name" value="S1"/>
    <property type="match status" value="4"/>
</dbReference>
<evidence type="ECO:0000313" key="7">
    <source>
        <dbReference type="EMBL" id="PIV47298.1"/>
    </source>
</evidence>
<dbReference type="GO" id="GO:0003729">
    <property type="term" value="F:mRNA binding"/>
    <property type="evidence" value="ECO:0007669"/>
    <property type="project" value="TreeGrafter"/>
</dbReference>
<dbReference type="EMBL" id="PETV01000020">
    <property type="protein sequence ID" value="PIV47298.1"/>
    <property type="molecule type" value="Genomic_DNA"/>
</dbReference>
<sequence length="443" mass="49027">MDKDDLKIPQEGDTVKGTVVSASKAEVRLDIDGILVGVVRGPELYEEAEEYANLKPGDEIEATVIEEENENGELELSFRHAGQEKAWETLRKTVKSKETIKVKVIDANKGGLLARYCQIQGFLPVSQLAPENYPRVSGGDKSKILEKLKSFVGQEFEVTVMTLDEKEDKIIFSEKDVWSEKQKDTIAKYKVGTIVEGTITAVTDFGVFISFGENMEGLIHISELAWQRIDSPADLFKVGDKIKAEVISVAGSKIFLSARRLIKDPWEEASAKYKVGQVVAGTILKVNPFGLFVKLDEEIHGLAHATQLGLAAGQKIGELFKAGEKAEFEIMSLEPKEHRLGLKLVHPVKNKFLSPVRSKTSNGISGIKGAGAKNVETHDDASKKKKETAESKAKPAKEPKKKADDKAAEAKKEKKSEKVKKGKKMEKIKEVEEKEEKKEKNNL</sequence>
<feature type="domain" description="S1 motif" evidence="6">
    <location>
        <begin position="192"/>
        <end position="259"/>
    </location>
</feature>
<feature type="domain" description="S1 motif" evidence="6">
    <location>
        <begin position="97"/>
        <end position="175"/>
    </location>
</feature>
<dbReference type="FunFam" id="2.40.50.140:FF:000103">
    <property type="entry name" value="protein RRP5 homolog"/>
    <property type="match status" value="1"/>
</dbReference>
<comment type="caution">
    <text evidence="7">The sequence shown here is derived from an EMBL/GenBank/DDBJ whole genome shotgun (WGS) entry which is preliminary data.</text>
</comment>
<dbReference type="InterPro" id="IPR050437">
    <property type="entry name" value="Ribos_protein_bS1-like"/>
</dbReference>
<dbReference type="PANTHER" id="PTHR10724:SF7">
    <property type="entry name" value="SMALL RIBOSOMAL SUBUNIT PROTEIN BS1C"/>
    <property type="match status" value="1"/>
</dbReference>
<dbReference type="SUPFAM" id="SSF50249">
    <property type="entry name" value="Nucleic acid-binding proteins"/>
    <property type="match status" value="4"/>
</dbReference>
<keyword evidence="3" id="KW-0687">Ribonucleoprotein</keyword>
<evidence type="ECO:0000313" key="8">
    <source>
        <dbReference type="Proteomes" id="UP000229030"/>
    </source>
</evidence>